<name>A0ABX4S8Z6_9GAMM</name>
<evidence type="ECO:0000256" key="1">
    <source>
        <dbReference type="SAM" id="MobiDB-lite"/>
    </source>
</evidence>
<dbReference type="EMBL" id="LXFV01000011">
    <property type="protein sequence ID" value="PKX86238.1"/>
    <property type="molecule type" value="Genomic_DNA"/>
</dbReference>
<feature type="region of interest" description="Disordered" evidence="1">
    <location>
        <begin position="1"/>
        <end position="23"/>
    </location>
</feature>
<accession>A0ABX4S8Z6</accession>
<gene>
    <name evidence="2" type="ORF">A0G03_12555</name>
</gene>
<evidence type="ECO:0000313" key="2">
    <source>
        <dbReference type="EMBL" id="PKX86238.1"/>
    </source>
</evidence>
<comment type="caution">
    <text evidence="2">The sequence shown here is derived from an EMBL/GenBank/DDBJ whole genome shotgun (WGS) entry which is preliminary data.</text>
</comment>
<evidence type="ECO:0000313" key="3">
    <source>
        <dbReference type="Proteomes" id="UP000234468"/>
    </source>
</evidence>
<sequence length="93" mass="10187">MPTLIRSGRSNNGQESEKNHQSVRMTSYLSTEKVLKTLGLIPIYLKGYSPESVNSAAITAIDSTPIHTFHFFICLVLISLQKRIALAVISAPA</sequence>
<keyword evidence="3" id="KW-1185">Reference proteome</keyword>
<protein>
    <submittedName>
        <fullName evidence="2">Uncharacterized protein</fullName>
    </submittedName>
</protein>
<reference evidence="2 3" key="1">
    <citation type="submission" date="2016-04" db="EMBL/GenBank/DDBJ databases">
        <title>New species of Pectobacterium.</title>
        <authorList>
            <person name="Waleron M."/>
            <person name="Misztak A.E."/>
            <person name="Waleron K."/>
        </authorList>
    </citation>
    <scope>NUCLEOTIDE SEQUENCE [LARGE SCALE GENOMIC DNA]</scope>
    <source>
        <strain evidence="2 3">IFB5232</strain>
    </source>
</reference>
<proteinExistence type="predicted"/>
<dbReference type="Proteomes" id="UP000234468">
    <property type="component" value="Unassembled WGS sequence"/>
</dbReference>
<organism evidence="2 3">
    <name type="scientific">Pectobacterium peruviense</name>
    <dbReference type="NCBI Taxonomy" id="2066479"/>
    <lineage>
        <taxon>Bacteria</taxon>
        <taxon>Pseudomonadati</taxon>
        <taxon>Pseudomonadota</taxon>
        <taxon>Gammaproteobacteria</taxon>
        <taxon>Enterobacterales</taxon>
        <taxon>Pectobacteriaceae</taxon>
        <taxon>Pectobacterium</taxon>
    </lineage>
</organism>